<evidence type="ECO:0000256" key="2">
    <source>
        <dbReference type="ARBA" id="ARBA00004496"/>
    </source>
</evidence>
<dbReference type="PANTHER" id="PTHR12917">
    <property type="entry name" value="ASPARTYL PROTEASE DDI-RELATED"/>
    <property type="match status" value="1"/>
</dbReference>
<evidence type="ECO:0000256" key="10">
    <source>
        <dbReference type="SAM" id="MobiDB-lite"/>
    </source>
</evidence>
<evidence type="ECO:0000259" key="12">
    <source>
        <dbReference type="PROSITE" id="PS50053"/>
    </source>
</evidence>
<dbReference type="SMART" id="SM00165">
    <property type="entry name" value="UBA"/>
    <property type="match status" value="1"/>
</dbReference>
<accession>W3XB97</accession>
<dbReference type="GO" id="GO:0004190">
    <property type="term" value="F:aspartic-type endopeptidase activity"/>
    <property type="evidence" value="ECO:0007669"/>
    <property type="project" value="UniProtKB-KW"/>
</dbReference>
<dbReference type="OMA" id="GHRLNAF"/>
<keyword evidence="14" id="KW-1185">Reference proteome</keyword>
<comment type="subcellular location">
    <subcellularLocation>
        <location evidence="2">Cytoplasm</location>
    </subcellularLocation>
</comment>
<evidence type="ECO:0000256" key="3">
    <source>
        <dbReference type="ARBA" id="ARBA00009136"/>
    </source>
</evidence>
<keyword evidence="6" id="KW-0963">Cytoplasm</keyword>
<comment type="function">
    <text evidence="1">Probable aspartic protease. May be involved in the regulation of exocytosis. Acts as a linker between the 19S proteasome and polyubiquitinated proteins via UBA domain interactions with ubiquitin for their subsequent degradation. Required for S-phase checkpoint control.</text>
</comment>
<dbReference type="InterPro" id="IPR000626">
    <property type="entry name" value="Ubiquitin-like_dom"/>
</dbReference>
<feature type="region of interest" description="Disordered" evidence="10">
    <location>
        <begin position="305"/>
        <end position="376"/>
    </location>
</feature>
<dbReference type="InParanoid" id="W3XB97"/>
<dbReference type="HOGENOM" id="CLU_020435_2_0_1"/>
<evidence type="ECO:0000256" key="4">
    <source>
        <dbReference type="ARBA" id="ARBA00011128"/>
    </source>
</evidence>
<dbReference type="RefSeq" id="XP_007831958.1">
    <property type="nucleotide sequence ID" value="XM_007833767.1"/>
</dbReference>
<dbReference type="STRING" id="1229662.W3XB97"/>
<dbReference type="KEGG" id="pfy:PFICI_05186"/>
<dbReference type="eggNOG" id="KOG0012">
    <property type="taxonomic scope" value="Eukaryota"/>
</dbReference>
<feature type="compositionally biased region" description="Low complexity" evidence="10">
    <location>
        <begin position="335"/>
        <end position="376"/>
    </location>
</feature>
<evidence type="ECO:0000313" key="14">
    <source>
        <dbReference type="Proteomes" id="UP000030651"/>
    </source>
</evidence>
<keyword evidence="9" id="KW-0378">Hydrolase</keyword>
<dbReference type="PROSITE" id="PS00141">
    <property type="entry name" value="ASP_PROTEASE"/>
    <property type="match status" value="1"/>
</dbReference>
<evidence type="ECO:0000256" key="6">
    <source>
        <dbReference type="ARBA" id="ARBA00022490"/>
    </source>
</evidence>
<dbReference type="GO" id="GO:0006508">
    <property type="term" value="P:proteolysis"/>
    <property type="evidence" value="ECO:0007669"/>
    <property type="project" value="UniProtKB-KW"/>
</dbReference>
<protein>
    <recommendedName>
        <fullName evidence="5">DNA damage-inducible protein 1</fullName>
    </recommendedName>
</protein>
<keyword evidence="8" id="KW-0064">Aspartyl protease</keyword>
<dbReference type="PROSITE" id="PS50030">
    <property type="entry name" value="UBA"/>
    <property type="match status" value="1"/>
</dbReference>
<dbReference type="Gene3D" id="3.10.20.90">
    <property type="entry name" value="Phosphatidylinositol 3-kinase Catalytic Subunit, Chain A, domain 1"/>
    <property type="match status" value="1"/>
</dbReference>
<dbReference type="SUPFAM" id="SSF50630">
    <property type="entry name" value="Acid proteases"/>
    <property type="match status" value="1"/>
</dbReference>
<dbReference type="InterPro" id="IPR021109">
    <property type="entry name" value="Peptidase_aspartic_dom_sf"/>
</dbReference>
<dbReference type="Pfam" id="PF00627">
    <property type="entry name" value="UBA"/>
    <property type="match status" value="1"/>
</dbReference>
<dbReference type="MEROPS" id="A28.A06"/>
<dbReference type="InterPro" id="IPR033882">
    <property type="entry name" value="DDI1_N"/>
</dbReference>
<evidence type="ECO:0000256" key="7">
    <source>
        <dbReference type="ARBA" id="ARBA00022670"/>
    </source>
</evidence>
<evidence type="ECO:0000256" key="8">
    <source>
        <dbReference type="ARBA" id="ARBA00022750"/>
    </source>
</evidence>
<dbReference type="PANTHER" id="PTHR12917:SF1">
    <property type="entry name" value="AT13091P"/>
    <property type="match status" value="1"/>
</dbReference>
<dbReference type="EMBL" id="KI912111">
    <property type="protein sequence ID" value="ETS83310.1"/>
    <property type="molecule type" value="Genomic_DNA"/>
</dbReference>
<dbReference type="OrthoDB" id="1047367at2759"/>
<keyword evidence="7" id="KW-0645">Protease</keyword>
<sequence>MTIEALRSSIEAEGIPEPTQHIYHNGQLITDKSKTLQDLSITDGDMLALHIRDMRGSAGLAAAHAQQQHQQRGSAAGMAQDPELIRLQVLGDARLRAELQRTSPQLAAALEDSRRFAQLFRELADQQEEARLSRMREIEQLNNDEFNPEAQARIEEIIRQQGVTENLQNAMEYNPESFGRVHMLYVDVKVNGVKVKALVDSGAQATIMSPSCAEACHIMHLVDKRFAGVARGVGTAAIIGRVHYTMLQLGSIHLPAAFTVMEGKQVDLLLGLDILKGHQATIDLARNKLIIQGEEVDFLGEADVPKETEEAVNEEPTVQGPGGTTIGARSGAVTAGSSAPPARPAPAAASSHAPIHTPQSTAPPSARQPPQQAATTFPESDIQTLIDLGATRQRAIQALQFTGGNVEFAANVIFQEM</sequence>
<evidence type="ECO:0000313" key="13">
    <source>
        <dbReference type="EMBL" id="ETS83310.1"/>
    </source>
</evidence>
<dbReference type="InterPro" id="IPR009060">
    <property type="entry name" value="UBA-like_sf"/>
</dbReference>
<evidence type="ECO:0000256" key="1">
    <source>
        <dbReference type="ARBA" id="ARBA00003231"/>
    </source>
</evidence>
<proteinExistence type="inferred from homology"/>
<dbReference type="InterPro" id="IPR001969">
    <property type="entry name" value="Aspartic_peptidase_AS"/>
</dbReference>
<dbReference type="SUPFAM" id="SSF46934">
    <property type="entry name" value="UBA-like"/>
    <property type="match status" value="1"/>
</dbReference>
<evidence type="ECO:0000256" key="5">
    <source>
        <dbReference type="ARBA" id="ARBA00021491"/>
    </source>
</evidence>
<dbReference type="CDD" id="cd05479">
    <property type="entry name" value="RP_DDI"/>
    <property type="match status" value="1"/>
</dbReference>
<dbReference type="InterPro" id="IPR015940">
    <property type="entry name" value="UBA"/>
</dbReference>
<dbReference type="Proteomes" id="UP000030651">
    <property type="component" value="Unassembled WGS sequence"/>
</dbReference>
<dbReference type="CDD" id="cd14309">
    <property type="entry name" value="UBA_scDdi1_like"/>
    <property type="match status" value="1"/>
</dbReference>
<dbReference type="Gene3D" id="2.40.70.10">
    <property type="entry name" value="Acid Proteases"/>
    <property type="match status" value="1"/>
</dbReference>
<dbReference type="SUPFAM" id="SSF54236">
    <property type="entry name" value="Ubiquitin-like"/>
    <property type="match status" value="1"/>
</dbReference>
<dbReference type="GO" id="GO:0005737">
    <property type="term" value="C:cytoplasm"/>
    <property type="evidence" value="ECO:0007669"/>
    <property type="project" value="UniProtKB-SubCell"/>
</dbReference>
<dbReference type="GeneID" id="19270199"/>
<dbReference type="PROSITE" id="PS50053">
    <property type="entry name" value="UBIQUITIN_2"/>
    <property type="match status" value="1"/>
</dbReference>
<feature type="domain" description="UBA" evidence="11">
    <location>
        <begin position="376"/>
        <end position="416"/>
    </location>
</feature>
<dbReference type="Gene3D" id="1.10.8.10">
    <property type="entry name" value="DNA helicase RuvA subunit, C-terminal domain"/>
    <property type="match status" value="1"/>
</dbReference>
<dbReference type="InterPro" id="IPR029071">
    <property type="entry name" value="Ubiquitin-like_domsf"/>
</dbReference>
<reference evidence="14" key="1">
    <citation type="journal article" date="2015" name="BMC Genomics">
        <title>Genomic and transcriptomic analysis of the endophytic fungus Pestalotiopsis fici reveals its lifestyle and high potential for synthesis of natural products.</title>
        <authorList>
            <person name="Wang X."/>
            <person name="Zhang X."/>
            <person name="Liu L."/>
            <person name="Xiang M."/>
            <person name="Wang W."/>
            <person name="Sun X."/>
            <person name="Che Y."/>
            <person name="Guo L."/>
            <person name="Liu G."/>
            <person name="Guo L."/>
            <person name="Wang C."/>
            <person name="Yin W.B."/>
            <person name="Stadler M."/>
            <person name="Zhang X."/>
            <person name="Liu X."/>
        </authorList>
    </citation>
    <scope>NUCLEOTIDE SEQUENCE [LARGE SCALE GENOMIC DNA]</scope>
    <source>
        <strain evidence="14">W106-1 / CGMCC3.15140</strain>
    </source>
</reference>
<dbReference type="FunCoup" id="W3XB97">
    <property type="interactions" value="291"/>
</dbReference>
<organism evidence="13 14">
    <name type="scientific">Pestalotiopsis fici (strain W106-1 / CGMCC3.15140)</name>
    <dbReference type="NCBI Taxonomy" id="1229662"/>
    <lineage>
        <taxon>Eukaryota</taxon>
        <taxon>Fungi</taxon>
        <taxon>Dikarya</taxon>
        <taxon>Ascomycota</taxon>
        <taxon>Pezizomycotina</taxon>
        <taxon>Sordariomycetes</taxon>
        <taxon>Xylariomycetidae</taxon>
        <taxon>Amphisphaeriales</taxon>
        <taxon>Sporocadaceae</taxon>
        <taxon>Pestalotiopsis</taxon>
    </lineage>
</organism>
<dbReference type="Pfam" id="PF09668">
    <property type="entry name" value="Asp_protease"/>
    <property type="match status" value="1"/>
</dbReference>
<dbReference type="InterPro" id="IPR019103">
    <property type="entry name" value="Peptidase_aspartic_DDI1-type"/>
</dbReference>
<comment type="similarity">
    <text evidence="3">Belongs to the DDI1 family.</text>
</comment>
<evidence type="ECO:0000256" key="9">
    <source>
        <dbReference type="ARBA" id="ARBA00022801"/>
    </source>
</evidence>
<comment type="subunit">
    <text evidence="4">Binds ubiquitin and polyubiquitinated proteins.</text>
</comment>
<dbReference type="CDD" id="cd01796">
    <property type="entry name" value="Ubl_Ddi1_like"/>
    <property type="match status" value="1"/>
</dbReference>
<name>W3XB97_PESFW</name>
<evidence type="ECO:0000259" key="11">
    <source>
        <dbReference type="PROSITE" id="PS50030"/>
    </source>
</evidence>
<gene>
    <name evidence="13" type="ORF">PFICI_05186</name>
</gene>
<feature type="domain" description="Ubiquitin-like" evidence="12">
    <location>
        <begin position="1"/>
        <end position="56"/>
    </location>
</feature>
<dbReference type="AlphaFoldDB" id="W3XB97"/>